<feature type="transmembrane region" description="Helical" evidence="7">
    <location>
        <begin position="198"/>
        <end position="219"/>
    </location>
</feature>
<evidence type="ECO:0000313" key="9">
    <source>
        <dbReference type="EMBL" id="GAA4337060.1"/>
    </source>
</evidence>
<sequence length="235" mass="26888">MASARAPEPAAGSVPPRPAAPRRTPALRVFGVPMPVFKTLLFIVCLFPIARWVWLGTHDGLTANPVEFLTRSSGRWTLTGLLLTLSVSPLRVLLKQPTLLRVRRMLGLFSFFYACLHFTTYVWWDQWFDVVAILADVAKRPFIMVGFAALVLLIPLAVTSTQGWMRRLGRKWQALHRMVYGIVVLALLHYWWQKAGKNDFAVVTIYVAVFAGLMAWRVWGWWRARGLRRYGQARH</sequence>
<evidence type="ECO:0000259" key="8">
    <source>
        <dbReference type="Pfam" id="PF01794"/>
    </source>
</evidence>
<evidence type="ECO:0000256" key="1">
    <source>
        <dbReference type="ARBA" id="ARBA00004141"/>
    </source>
</evidence>
<name>A0ABP8HBH8_9BURK</name>
<keyword evidence="4 7" id="KW-1133">Transmembrane helix</keyword>
<dbReference type="Proteomes" id="UP001501671">
    <property type="component" value="Unassembled WGS sequence"/>
</dbReference>
<comment type="similarity">
    <text evidence="7">Belongs to the MsrQ family.</text>
</comment>
<feature type="domain" description="Ferric oxidoreductase" evidence="8">
    <location>
        <begin position="79"/>
        <end position="186"/>
    </location>
</feature>
<protein>
    <recommendedName>
        <fullName evidence="7">Protein-methionine-sulfoxide reductase heme-binding subunit MsrQ</fullName>
    </recommendedName>
    <alternativeName>
        <fullName evidence="7">Flavocytochrome MsrQ</fullName>
    </alternativeName>
</protein>
<keyword evidence="7" id="KW-0285">Flavoprotein</keyword>
<evidence type="ECO:0000256" key="5">
    <source>
        <dbReference type="ARBA" id="ARBA00023004"/>
    </source>
</evidence>
<feature type="transmembrane region" description="Helical" evidence="7">
    <location>
        <begin position="144"/>
        <end position="162"/>
    </location>
</feature>
<dbReference type="HAMAP" id="MF_01207">
    <property type="entry name" value="MsrQ"/>
    <property type="match status" value="1"/>
</dbReference>
<feature type="transmembrane region" description="Helical" evidence="7">
    <location>
        <begin position="36"/>
        <end position="54"/>
    </location>
</feature>
<accession>A0ABP8HBH8</accession>
<feature type="transmembrane region" description="Helical" evidence="7">
    <location>
        <begin position="74"/>
        <end position="94"/>
    </location>
</feature>
<comment type="cofactor">
    <cofactor evidence="7">
        <name>FMN</name>
        <dbReference type="ChEBI" id="CHEBI:58210"/>
    </cofactor>
    <text evidence="7">Binds 1 FMN per subunit.</text>
</comment>
<keyword evidence="7" id="KW-0288">FMN</keyword>
<reference evidence="10" key="1">
    <citation type="journal article" date="2019" name="Int. J. Syst. Evol. Microbiol.">
        <title>The Global Catalogue of Microorganisms (GCM) 10K type strain sequencing project: providing services to taxonomists for standard genome sequencing and annotation.</title>
        <authorList>
            <consortium name="The Broad Institute Genomics Platform"/>
            <consortium name="The Broad Institute Genome Sequencing Center for Infectious Disease"/>
            <person name="Wu L."/>
            <person name="Ma J."/>
        </authorList>
    </citation>
    <scope>NUCLEOTIDE SEQUENCE [LARGE SCALE GENOMIC DNA]</scope>
    <source>
        <strain evidence="10">JCM 17666</strain>
    </source>
</reference>
<feature type="transmembrane region" description="Helical" evidence="7">
    <location>
        <begin position="174"/>
        <end position="192"/>
    </location>
</feature>
<keyword evidence="10" id="KW-1185">Reference proteome</keyword>
<evidence type="ECO:0000256" key="6">
    <source>
        <dbReference type="ARBA" id="ARBA00023136"/>
    </source>
</evidence>
<keyword evidence="6 7" id="KW-0472">Membrane</keyword>
<evidence type="ECO:0000313" key="10">
    <source>
        <dbReference type="Proteomes" id="UP001501671"/>
    </source>
</evidence>
<comment type="subunit">
    <text evidence="7">Heterodimer of a catalytic subunit (MsrP) and a heme-binding subunit (MsrQ).</text>
</comment>
<dbReference type="Pfam" id="PF01794">
    <property type="entry name" value="Ferric_reduct"/>
    <property type="match status" value="1"/>
</dbReference>
<dbReference type="PANTHER" id="PTHR36964:SF1">
    <property type="entry name" value="PROTEIN-METHIONINE-SULFOXIDE REDUCTASE HEME-BINDING SUBUNIT MSRQ"/>
    <property type="match status" value="1"/>
</dbReference>
<comment type="cofactor">
    <cofactor evidence="7">
        <name>heme b</name>
        <dbReference type="ChEBI" id="CHEBI:60344"/>
    </cofactor>
    <text evidence="7">Binds 1 heme b (iron(II)-protoporphyrin IX) group per subunit.</text>
</comment>
<keyword evidence="7" id="KW-1003">Cell membrane</keyword>
<evidence type="ECO:0000256" key="3">
    <source>
        <dbReference type="ARBA" id="ARBA00022692"/>
    </source>
</evidence>
<organism evidence="9 10">
    <name type="scientific">Pigmentiphaga soli</name>
    <dbReference type="NCBI Taxonomy" id="1007095"/>
    <lineage>
        <taxon>Bacteria</taxon>
        <taxon>Pseudomonadati</taxon>
        <taxon>Pseudomonadota</taxon>
        <taxon>Betaproteobacteria</taxon>
        <taxon>Burkholderiales</taxon>
        <taxon>Alcaligenaceae</taxon>
        <taxon>Pigmentiphaga</taxon>
    </lineage>
</organism>
<proteinExistence type="inferred from homology"/>
<feature type="transmembrane region" description="Helical" evidence="7">
    <location>
        <begin position="106"/>
        <end position="124"/>
    </location>
</feature>
<gene>
    <name evidence="7 9" type="primary">msrQ</name>
    <name evidence="9" type="ORF">GCM10023144_32210</name>
</gene>
<dbReference type="EMBL" id="BAABFO010000016">
    <property type="protein sequence ID" value="GAA4337060.1"/>
    <property type="molecule type" value="Genomic_DNA"/>
</dbReference>
<evidence type="ECO:0000256" key="7">
    <source>
        <dbReference type="HAMAP-Rule" id="MF_01207"/>
    </source>
</evidence>
<keyword evidence="5 7" id="KW-0408">Iron</keyword>
<keyword evidence="7" id="KW-0249">Electron transport</keyword>
<keyword evidence="7" id="KW-0479">Metal-binding</keyword>
<comment type="function">
    <text evidence="7">Part of the MsrPQ system that repairs oxidized periplasmic proteins containing methionine sulfoxide residues (Met-O), using respiratory chain electrons. Thus protects these proteins from oxidative-stress damage caused by reactive species of oxygen and chlorine generated by the host defense mechanisms. MsrPQ is essential for the maintenance of envelope integrity under bleach stress, rescuing a wide series of structurally unrelated periplasmic proteins from methionine oxidation. MsrQ provides electrons for reduction to the reductase catalytic subunit MsrP, using the quinone pool of the respiratory chain.</text>
</comment>
<keyword evidence="2 7" id="KW-0813">Transport</keyword>
<comment type="subcellular location">
    <subcellularLocation>
        <location evidence="7">Cell membrane</location>
        <topology evidence="7">Multi-pass membrane protein</topology>
    </subcellularLocation>
    <subcellularLocation>
        <location evidence="1">Membrane</location>
        <topology evidence="1">Multi-pass membrane protein</topology>
    </subcellularLocation>
</comment>
<dbReference type="PANTHER" id="PTHR36964">
    <property type="entry name" value="PROTEIN-METHIONINE-SULFOXIDE REDUCTASE HEME-BINDING SUBUNIT MSRQ"/>
    <property type="match status" value="1"/>
</dbReference>
<comment type="caution">
    <text evidence="9">The sequence shown here is derived from an EMBL/GenBank/DDBJ whole genome shotgun (WGS) entry which is preliminary data.</text>
</comment>
<dbReference type="InterPro" id="IPR013130">
    <property type="entry name" value="Fe3_Rdtase_TM_dom"/>
</dbReference>
<evidence type="ECO:0000256" key="2">
    <source>
        <dbReference type="ARBA" id="ARBA00022448"/>
    </source>
</evidence>
<dbReference type="InterPro" id="IPR022837">
    <property type="entry name" value="MsrQ-like"/>
</dbReference>
<evidence type="ECO:0000256" key="4">
    <source>
        <dbReference type="ARBA" id="ARBA00022989"/>
    </source>
</evidence>
<keyword evidence="3 7" id="KW-0812">Transmembrane</keyword>
<keyword evidence="7" id="KW-0349">Heme</keyword>